<reference evidence="2" key="2">
    <citation type="submission" date="2018-07" db="EMBL/GenBank/DDBJ databases">
        <authorList>
            <consortium name="NCBI Pathogen Detection Project"/>
        </authorList>
    </citation>
    <scope>NUCLEOTIDE SEQUENCE</scope>
    <source>
        <strain evidence="2">23-88</strain>
    </source>
</reference>
<name>A0A730ZHX7_SALHO</name>
<sequence>MLKTKEYIYLYISSIICSILQYYILAGTHKVGRENWPYVFASSLISFLIINFIYSNVNGKILRIILLTVMFSIPFIVYTLIEWLYFPLSLLNTINDNAAFYFGSVTFLSGGWIFSISLILNSNYRKKLDEHSSYKN</sequence>
<keyword evidence="1" id="KW-1133">Transmembrane helix</keyword>
<dbReference type="EMBL" id="DAARWD010000010">
    <property type="protein sequence ID" value="HAE4189522.1"/>
    <property type="molecule type" value="Genomic_DNA"/>
</dbReference>
<feature type="transmembrane region" description="Helical" evidence="1">
    <location>
        <begin position="61"/>
        <end position="86"/>
    </location>
</feature>
<evidence type="ECO:0000313" key="2">
    <source>
        <dbReference type="EMBL" id="HAE4189522.1"/>
    </source>
</evidence>
<accession>A0A730ZHX7</accession>
<comment type="caution">
    <text evidence="2">The sequence shown here is derived from an EMBL/GenBank/DDBJ whole genome shotgun (WGS) entry which is preliminary data.</text>
</comment>
<organism evidence="2">
    <name type="scientific">Salmonella enterica subsp. houtenae serovar 1,40:z4,z32:-</name>
    <dbReference type="NCBI Taxonomy" id="1967604"/>
    <lineage>
        <taxon>Bacteria</taxon>
        <taxon>Pseudomonadati</taxon>
        <taxon>Pseudomonadota</taxon>
        <taxon>Gammaproteobacteria</taxon>
        <taxon>Enterobacterales</taxon>
        <taxon>Enterobacteriaceae</taxon>
        <taxon>Salmonella</taxon>
    </lineage>
</organism>
<protein>
    <submittedName>
        <fullName evidence="2">Uncharacterized protein</fullName>
    </submittedName>
</protein>
<gene>
    <name evidence="2" type="ORF">GND90_002505</name>
</gene>
<proteinExistence type="predicted"/>
<feature type="transmembrane region" description="Helical" evidence="1">
    <location>
        <begin position="98"/>
        <end position="120"/>
    </location>
</feature>
<reference evidence="2" key="1">
    <citation type="journal article" date="2018" name="Genome Biol.">
        <title>SKESA: strategic k-mer extension for scrupulous assemblies.</title>
        <authorList>
            <person name="Souvorov A."/>
            <person name="Agarwala R."/>
            <person name="Lipman D.J."/>
        </authorList>
    </citation>
    <scope>NUCLEOTIDE SEQUENCE</scope>
    <source>
        <strain evidence="2">23-88</strain>
    </source>
</reference>
<keyword evidence="1" id="KW-0812">Transmembrane</keyword>
<feature type="transmembrane region" description="Helical" evidence="1">
    <location>
        <begin position="7"/>
        <end position="24"/>
    </location>
</feature>
<dbReference type="AlphaFoldDB" id="A0A730ZHX7"/>
<feature type="transmembrane region" description="Helical" evidence="1">
    <location>
        <begin position="36"/>
        <end position="54"/>
    </location>
</feature>
<evidence type="ECO:0000256" key="1">
    <source>
        <dbReference type="SAM" id="Phobius"/>
    </source>
</evidence>
<keyword evidence="1" id="KW-0472">Membrane</keyword>